<keyword evidence="11 20" id="KW-1133">Transmembrane helix</keyword>
<evidence type="ECO:0000256" key="11">
    <source>
        <dbReference type="ARBA" id="ARBA00022989"/>
    </source>
</evidence>
<dbReference type="GO" id="GO:0005789">
    <property type="term" value="C:endoplasmic reticulum membrane"/>
    <property type="evidence" value="ECO:0007669"/>
    <property type="project" value="TreeGrafter"/>
</dbReference>
<evidence type="ECO:0000256" key="17">
    <source>
        <dbReference type="ARBA" id="ARBA00032396"/>
    </source>
</evidence>
<evidence type="ECO:0000256" key="10">
    <source>
        <dbReference type="ARBA" id="ARBA00022695"/>
    </source>
</evidence>
<dbReference type="PANTHER" id="PTHR13773">
    <property type="entry name" value="PHOSPHATIDATE CYTIDYLYLTRANSFERASE"/>
    <property type="match status" value="1"/>
</dbReference>
<evidence type="ECO:0000313" key="22">
    <source>
        <dbReference type="Proteomes" id="UP000789706"/>
    </source>
</evidence>
<dbReference type="InterPro" id="IPR016720">
    <property type="entry name" value="PC_Trfase_euk"/>
</dbReference>
<dbReference type="EC" id="2.7.7.41" evidence="6"/>
<feature type="transmembrane region" description="Helical" evidence="20">
    <location>
        <begin position="130"/>
        <end position="152"/>
    </location>
</feature>
<evidence type="ECO:0000256" key="9">
    <source>
        <dbReference type="ARBA" id="ARBA00022692"/>
    </source>
</evidence>
<keyword evidence="22" id="KW-1185">Reference proteome</keyword>
<evidence type="ECO:0000256" key="3">
    <source>
        <dbReference type="ARBA" id="ARBA00005119"/>
    </source>
</evidence>
<keyword evidence="15" id="KW-1208">Phospholipid metabolism</keyword>
<dbReference type="Pfam" id="PF01148">
    <property type="entry name" value="CTP_transf_1"/>
    <property type="match status" value="2"/>
</dbReference>
<dbReference type="PANTHER" id="PTHR13773:SF8">
    <property type="entry name" value="PHOSPHATIDATE CYTIDYLYLTRANSFERASE, PHOTORECEPTOR-SPECIFIC"/>
    <property type="match status" value="1"/>
</dbReference>
<evidence type="ECO:0000256" key="8">
    <source>
        <dbReference type="ARBA" id="ARBA00022679"/>
    </source>
</evidence>
<evidence type="ECO:0000313" key="21">
    <source>
        <dbReference type="EMBL" id="CAG8522401.1"/>
    </source>
</evidence>
<evidence type="ECO:0000256" key="15">
    <source>
        <dbReference type="ARBA" id="ARBA00023264"/>
    </source>
</evidence>
<feature type="compositionally biased region" description="Polar residues" evidence="19">
    <location>
        <begin position="35"/>
        <end position="44"/>
    </location>
</feature>
<keyword evidence="13 20" id="KW-0472">Membrane</keyword>
<evidence type="ECO:0000256" key="14">
    <source>
        <dbReference type="ARBA" id="ARBA00023209"/>
    </source>
</evidence>
<evidence type="ECO:0000256" key="2">
    <source>
        <dbReference type="ARBA" id="ARBA00004141"/>
    </source>
</evidence>
<evidence type="ECO:0000256" key="20">
    <source>
        <dbReference type="SAM" id="Phobius"/>
    </source>
</evidence>
<accession>A0A9N9A940</accession>
<comment type="catalytic activity">
    <reaction evidence="1">
        <text>a 1,2-diacyl-sn-glycero-3-phosphate + CTP + H(+) = a CDP-1,2-diacyl-sn-glycerol + diphosphate</text>
        <dbReference type="Rhea" id="RHEA:16229"/>
        <dbReference type="ChEBI" id="CHEBI:15378"/>
        <dbReference type="ChEBI" id="CHEBI:33019"/>
        <dbReference type="ChEBI" id="CHEBI:37563"/>
        <dbReference type="ChEBI" id="CHEBI:58332"/>
        <dbReference type="ChEBI" id="CHEBI:58608"/>
        <dbReference type="EC" id="2.7.7.41"/>
    </reaction>
</comment>
<keyword evidence="7" id="KW-0444">Lipid biosynthesis</keyword>
<keyword evidence="10" id="KW-0548">Nucleotidyltransferase</keyword>
<evidence type="ECO:0000256" key="16">
    <source>
        <dbReference type="ARBA" id="ARBA00029893"/>
    </source>
</evidence>
<comment type="pathway">
    <text evidence="4">Lipid metabolism.</text>
</comment>
<gene>
    <name evidence="21" type="ORF">DEBURN_LOCUS5729</name>
</gene>
<dbReference type="Proteomes" id="UP000789706">
    <property type="component" value="Unassembled WGS sequence"/>
</dbReference>
<evidence type="ECO:0000256" key="7">
    <source>
        <dbReference type="ARBA" id="ARBA00022516"/>
    </source>
</evidence>
<evidence type="ECO:0000256" key="4">
    <source>
        <dbReference type="ARBA" id="ARBA00005189"/>
    </source>
</evidence>
<evidence type="ECO:0000256" key="6">
    <source>
        <dbReference type="ARBA" id="ARBA00012487"/>
    </source>
</evidence>
<protein>
    <recommendedName>
        <fullName evidence="6">phosphatidate cytidylyltransferase</fullName>
        <ecNumber evidence="6">2.7.7.41</ecNumber>
    </recommendedName>
    <alternativeName>
        <fullName evidence="16">CDP-diacylglycerol synthase</fullName>
    </alternativeName>
    <alternativeName>
        <fullName evidence="17">CDP-diglyceride pyrophosphorylase</fullName>
    </alternativeName>
    <alternativeName>
        <fullName evidence="18">CDP-diglyceride synthase</fullName>
    </alternativeName>
</protein>
<evidence type="ECO:0000256" key="1">
    <source>
        <dbReference type="ARBA" id="ARBA00001698"/>
    </source>
</evidence>
<evidence type="ECO:0000256" key="18">
    <source>
        <dbReference type="ARBA" id="ARBA00033406"/>
    </source>
</evidence>
<comment type="pathway">
    <text evidence="3">Phospholipid metabolism; CDP-diacylglycerol biosynthesis; CDP-diacylglycerol from sn-glycerol 3-phosphate: step 3/3.</text>
</comment>
<sequence length="296" mass="33009">MTKKRKTTKPHETTPTFPFNQNHEELLTGEERNKTNGITKTEQPSGGGLLVNQSSEIKWKNMTVRAIMTFIMIGGFFVALAIGHFAVIFLVVLIQTRVYNEVIALAHVPSKEKKLPWFKSLNCPKKTWEGFVGAWICTIIFGVLISSVLMQWDYMVCPVVKDLSANVFSGITCEKNPVFIPQKYVLSPWVASLLRRLTFTDIRAVSIAPLQWHVLVMACFASLIAPFGGFFASGVKRAFKIKSFIKNTSLSVGTVLQTIVSSLHPQEQLELLDSLQQYLIGQGLLEEGKVACVNIS</sequence>
<comment type="subcellular location">
    <subcellularLocation>
        <location evidence="2">Membrane</location>
        <topology evidence="2">Multi-pass membrane protein</topology>
    </subcellularLocation>
</comment>
<feature type="region of interest" description="Disordered" evidence="19">
    <location>
        <begin position="1"/>
        <end position="49"/>
    </location>
</feature>
<name>A0A9N9A940_9GLOM</name>
<feature type="transmembrane region" description="Helical" evidence="20">
    <location>
        <begin position="62"/>
        <end position="82"/>
    </location>
</feature>
<keyword evidence="14" id="KW-0594">Phospholipid biosynthesis</keyword>
<comment type="similarity">
    <text evidence="5">Belongs to the CDS family.</text>
</comment>
<evidence type="ECO:0000256" key="12">
    <source>
        <dbReference type="ARBA" id="ARBA00023098"/>
    </source>
</evidence>
<dbReference type="OrthoDB" id="10260889at2759"/>
<organism evidence="21 22">
    <name type="scientific">Diversispora eburnea</name>
    <dbReference type="NCBI Taxonomy" id="1213867"/>
    <lineage>
        <taxon>Eukaryota</taxon>
        <taxon>Fungi</taxon>
        <taxon>Fungi incertae sedis</taxon>
        <taxon>Mucoromycota</taxon>
        <taxon>Glomeromycotina</taxon>
        <taxon>Glomeromycetes</taxon>
        <taxon>Diversisporales</taxon>
        <taxon>Diversisporaceae</taxon>
        <taxon>Diversispora</taxon>
    </lineage>
</organism>
<feature type="transmembrane region" description="Helical" evidence="20">
    <location>
        <begin position="210"/>
        <end position="232"/>
    </location>
</feature>
<dbReference type="GO" id="GO:0008654">
    <property type="term" value="P:phospholipid biosynthetic process"/>
    <property type="evidence" value="ECO:0007669"/>
    <property type="project" value="UniProtKB-KW"/>
</dbReference>
<dbReference type="AlphaFoldDB" id="A0A9N9A940"/>
<feature type="compositionally biased region" description="Basic and acidic residues" evidence="19">
    <location>
        <begin position="22"/>
        <end position="34"/>
    </location>
</feature>
<evidence type="ECO:0000256" key="19">
    <source>
        <dbReference type="SAM" id="MobiDB-lite"/>
    </source>
</evidence>
<keyword evidence="8" id="KW-0808">Transferase</keyword>
<dbReference type="EMBL" id="CAJVPK010000527">
    <property type="protein sequence ID" value="CAG8522401.1"/>
    <property type="molecule type" value="Genomic_DNA"/>
</dbReference>
<keyword evidence="9 20" id="KW-0812">Transmembrane</keyword>
<evidence type="ECO:0000256" key="5">
    <source>
        <dbReference type="ARBA" id="ARBA00010185"/>
    </source>
</evidence>
<comment type="caution">
    <text evidence="21">The sequence shown here is derived from an EMBL/GenBank/DDBJ whole genome shotgun (WGS) entry which is preliminary data.</text>
</comment>
<reference evidence="21" key="1">
    <citation type="submission" date="2021-06" db="EMBL/GenBank/DDBJ databases">
        <authorList>
            <person name="Kallberg Y."/>
            <person name="Tangrot J."/>
            <person name="Rosling A."/>
        </authorList>
    </citation>
    <scope>NUCLEOTIDE SEQUENCE</scope>
    <source>
        <strain evidence="21">AZ414A</strain>
    </source>
</reference>
<evidence type="ECO:0000256" key="13">
    <source>
        <dbReference type="ARBA" id="ARBA00023136"/>
    </source>
</evidence>
<proteinExistence type="inferred from homology"/>
<dbReference type="GO" id="GO:0004605">
    <property type="term" value="F:phosphatidate cytidylyltransferase activity"/>
    <property type="evidence" value="ECO:0007669"/>
    <property type="project" value="UniProtKB-EC"/>
</dbReference>
<keyword evidence="12" id="KW-0443">Lipid metabolism</keyword>